<dbReference type="EMBL" id="FTNO01000004">
    <property type="protein sequence ID" value="SIR73648.1"/>
    <property type="molecule type" value="Genomic_DNA"/>
</dbReference>
<feature type="transmembrane region" description="Helical" evidence="1">
    <location>
        <begin position="124"/>
        <end position="146"/>
    </location>
</feature>
<keyword evidence="1" id="KW-1133">Transmembrane helix</keyword>
<protein>
    <submittedName>
        <fullName evidence="2">Uncharacterized protein</fullName>
    </submittedName>
</protein>
<dbReference type="Proteomes" id="UP000186914">
    <property type="component" value="Unassembled WGS sequence"/>
</dbReference>
<organism evidence="2 3">
    <name type="scientific">Haladaptatus litoreus</name>
    <dbReference type="NCBI Taxonomy" id="553468"/>
    <lineage>
        <taxon>Archaea</taxon>
        <taxon>Methanobacteriati</taxon>
        <taxon>Methanobacteriota</taxon>
        <taxon>Stenosarchaea group</taxon>
        <taxon>Halobacteria</taxon>
        <taxon>Halobacteriales</taxon>
        <taxon>Haladaptataceae</taxon>
        <taxon>Haladaptatus</taxon>
    </lineage>
</organism>
<dbReference type="OrthoDB" id="343119at2157"/>
<accession>A0A1N7DCX2</accession>
<evidence type="ECO:0000313" key="2">
    <source>
        <dbReference type="EMBL" id="SIR73648.1"/>
    </source>
</evidence>
<keyword evidence="1" id="KW-0812">Transmembrane</keyword>
<sequence length="200" mass="21401">MPFSRIQGRFPTNISDVRATGRTIRLVLSIPQYAVLFLASFFVGLSVFVLSQNIELVQTTVFGGYMTLEQQFSVLIHLYPIIGTAFSPVKEAFLIASSGLFGVNFAMVVYHFRENQVNIQGGTGSAIGVIFGTLGAGCAACGSVVLTGLLSFVGATSLLTVLPFDGLSFSALALVVFFFSIYWLADGMRNSTINGCPVDI</sequence>
<reference evidence="3" key="1">
    <citation type="submission" date="2017-01" db="EMBL/GenBank/DDBJ databases">
        <authorList>
            <person name="Varghese N."/>
            <person name="Submissions S."/>
        </authorList>
    </citation>
    <scope>NUCLEOTIDE SEQUENCE [LARGE SCALE GENOMIC DNA]</scope>
    <source>
        <strain evidence="3">CGMCC 1.7737</strain>
    </source>
</reference>
<feature type="transmembrane region" description="Helical" evidence="1">
    <location>
        <begin position="166"/>
        <end position="185"/>
    </location>
</feature>
<feature type="transmembrane region" description="Helical" evidence="1">
    <location>
        <begin position="30"/>
        <end position="50"/>
    </location>
</feature>
<feature type="transmembrane region" description="Helical" evidence="1">
    <location>
        <begin position="92"/>
        <end position="112"/>
    </location>
</feature>
<dbReference type="AlphaFoldDB" id="A0A1N7DCX2"/>
<keyword evidence="3" id="KW-1185">Reference proteome</keyword>
<dbReference type="RefSeq" id="WP_076431408.1">
    <property type="nucleotide sequence ID" value="NZ_FTNO01000004.1"/>
</dbReference>
<evidence type="ECO:0000313" key="3">
    <source>
        <dbReference type="Proteomes" id="UP000186914"/>
    </source>
</evidence>
<evidence type="ECO:0000256" key="1">
    <source>
        <dbReference type="SAM" id="Phobius"/>
    </source>
</evidence>
<keyword evidence="1" id="KW-0472">Membrane</keyword>
<gene>
    <name evidence="2" type="ORF">SAMN05421858_3519</name>
</gene>
<proteinExistence type="predicted"/>
<name>A0A1N7DCX2_9EURY</name>